<dbReference type="InterPro" id="IPR000859">
    <property type="entry name" value="CUB_dom"/>
</dbReference>
<dbReference type="SMART" id="SM00042">
    <property type="entry name" value="CUB"/>
    <property type="match status" value="2"/>
</dbReference>
<evidence type="ECO:0000256" key="2">
    <source>
        <dbReference type="ARBA" id="ARBA00023157"/>
    </source>
</evidence>
<evidence type="ECO:0000256" key="1">
    <source>
        <dbReference type="ARBA" id="ARBA00022737"/>
    </source>
</evidence>
<dbReference type="OrthoDB" id="6369184at2759"/>
<keyword evidence="1" id="KW-0677">Repeat</keyword>
<evidence type="ECO:0000313" key="5">
    <source>
        <dbReference type="EMBL" id="CAG5135427.1"/>
    </source>
</evidence>
<protein>
    <recommendedName>
        <fullName evidence="4">CUB domain-containing protein</fullName>
    </recommendedName>
</protein>
<organism evidence="5 6">
    <name type="scientific">Candidula unifasciata</name>
    <dbReference type="NCBI Taxonomy" id="100452"/>
    <lineage>
        <taxon>Eukaryota</taxon>
        <taxon>Metazoa</taxon>
        <taxon>Spiralia</taxon>
        <taxon>Lophotrochozoa</taxon>
        <taxon>Mollusca</taxon>
        <taxon>Gastropoda</taxon>
        <taxon>Heterobranchia</taxon>
        <taxon>Euthyneura</taxon>
        <taxon>Panpulmonata</taxon>
        <taxon>Eupulmonata</taxon>
        <taxon>Stylommatophora</taxon>
        <taxon>Helicina</taxon>
        <taxon>Helicoidea</taxon>
        <taxon>Geomitridae</taxon>
        <taxon>Candidula</taxon>
    </lineage>
</organism>
<reference evidence="5" key="1">
    <citation type="submission" date="2021-04" db="EMBL/GenBank/DDBJ databases">
        <authorList>
            <consortium name="Molecular Ecology Group"/>
        </authorList>
    </citation>
    <scope>NUCLEOTIDE SEQUENCE</scope>
</reference>
<dbReference type="Pfam" id="PF00431">
    <property type="entry name" value="CUB"/>
    <property type="match status" value="2"/>
</dbReference>
<dbReference type="EMBL" id="CAJHNH020008279">
    <property type="protein sequence ID" value="CAG5135427.1"/>
    <property type="molecule type" value="Genomic_DNA"/>
</dbReference>
<evidence type="ECO:0000256" key="3">
    <source>
        <dbReference type="PROSITE-ProRule" id="PRU00059"/>
    </source>
</evidence>
<gene>
    <name evidence="5" type="ORF">CUNI_LOCUS20985</name>
</gene>
<evidence type="ECO:0000313" key="6">
    <source>
        <dbReference type="Proteomes" id="UP000678393"/>
    </source>
</evidence>
<dbReference type="InterPro" id="IPR035914">
    <property type="entry name" value="Sperma_CUB_dom_sf"/>
</dbReference>
<name>A0A8S4A0Q3_9EUPU</name>
<evidence type="ECO:0000259" key="4">
    <source>
        <dbReference type="PROSITE" id="PS01180"/>
    </source>
</evidence>
<feature type="non-terminal residue" evidence="5">
    <location>
        <position position="1"/>
    </location>
</feature>
<feature type="domain" description="CUB" evidence="4">
    <location>
        <begin position="132"/>
        <end position="252"/>
    </location>
</feature>
<comment type="caution">
    <text evidence="3">Lacks conserved residue(s) required for the propagation of feature annotation.</text>
</comment>
<feature type="non-terminal residue" evidence="5">
    <location>
        <position position="253"/>
    </location>
</feature>
<keyword evidence="2" id="KW-1015">Disulfide bond</keyword>
<dbReference type="Gene3D" id="2.60.120.290">
    <property type="entry name" value="Spermadhesin, CUB domain"/>
    <property type="match status" value="2"/>
</dbReference>
<dbReference type="PANTHER" id="PTHR24251">
    <property type="entry name" value="OVOCHYMASE-RELATED"/>
    <property type="match status" value="1"/>
</dbReference>
<dbReference type="PROSITE" id="PS01180">
    <property type="entry name" value="CUB"/>
    <property type="match status" value="2"/>
</dbReference>
<feature type="domain" description="CUB" evidence="4">
    <location>
        <begin position="14"/>
        <end position="133"/>
    </location>
</feature>
<dbReference type="Proteomes" id="UP000678393">
    <property type="component" value="Unassembled WGS sequence"/>
</dbReference>
<accession>A0A8S4A0Q3</accession>
<sequence>NFITTGWRVDSKSCDWDFRSNSSHHNGKFFSPGYPQNYKPSSSCRYRFFARPGERVRVLFTNIQLHHIDASCRDSPDVITVYDGIDNTSAVIGQFCGIHNAEEVISTGTNLYVAFTCDDRNEKQEFQCNQKIESPNHHNGTISSPFHPEAYPADISCRYEFIGVGRERIQLRFLHLDLYYANGDPMEPLDCTGSDSVSVYIFINGRMEELKTWCGRKLPPMLMSNQHKMTVEFRSYHSSSTVTGFKAQYSFVT</sequence>
<dbReference type="AlphaFoldDB" id="A0A8S4A0Q3"/>
<dbReference type="SUPFAM" id="SSF49854">
    <property type="entry name" value="Spermadhesin, CUB domain"/>
    <property type="match status" value="2"/>
</dbReference>
<comment type="caution">
    <text evidence="5">The sequence shown here is derived from an EMBL/GenBank/DDBJ whole genome shotgun (WGS) entry which is preliminary data.</text>
</comment>
<proteinExistence type="predicted"/>
<dbReference type="CDD" id="cd00041">
    <property type="entry name" value="CUB"/>
    <property type="match status" value="2"/>
</dbReference>
<keyword evidence="6" id="KW-1185">Reference proteome</keyword>